<dbReference type="STRING" id="69.GLE_1728"/>
<dbReference type="EMBL" id="CP013140">
    <property type="protein sequence ID" value="ALN57083.1"/>
    <property type="molecule type" value="Genomic_DNA"/>
</dbReference>
<dbReference type="KEGG" id="lez:GLE_1728"/>
<dbReference type="AlphaFoldDB" id="A0A0S2DEK7"/>
<gene>
    <name evidence="1" type="ORF">GLE_1728</name>
</gene>
<accession>A0A0S2DEK7</accession>
<evidence type="ECO:0000313" key="1">
    <source>
        <dbReference type="EMBL" id="ALN57083.1"/>
    </source>
</evidence>
<evidence type="ECO:0000313" key="2">
    <source>
        <dbReference type="Proteomes" id="UP000061569"/>
    </source>
</evidence>
<proteinExistence type="predicted"/>
<dbReference type="Proteomes" id="UP000061569">
    <property type="component" value="Chromosome"/>
</dbReference>
<reference evidence="1 2" key="1">
    <citation type="submission" date="2015-11" db="EMBL/GenBank/DDBJ databases">
        <title>Genome sequences of Lysobacter enzymogenes strain C3 and Lysobacter antibioticus ATCC 29479.</title>
        <authorList>
            <person name="Kobayashi D.Y."/>
        </authorList>
    </citation>
    <scope>NUCLEOTIDE SEQUENCE [LARGE SCALE GENOMIC DNA]</scope>
    <source>
        <strain evidence="1 2">C3</strain>
    </source>
</reference>
<sequence length="41" mass="4664">MRARVAMQRIGASVFVRACALWATKALRSRVRPMEFVWVAA</sequence>
<protein>
    <submittedName>
        <fullName evidence="1">Uncharacterized protein</fullName>
    </submittedName>
</protein>
<name>A0A0S2DEK7_LYSEN</name>
<dbReference type="PATRIC" id="fig|69.6.peg.1706"/>
<organism evidence="1 2">
    <name type="scientific">Lysobacter enzymogenes</name>
    <dbReference type="NCBI Taxonomy" id="69"/>
    <lineage>
        <taxon>Bacteria</taxon>
        <taxon>Pseudomonadati</taxon>
        <taxon>Pseudomonadota</taxon>
        <taxon>Gammaproteobacteria</taxon>
        <taxon>Lysobacterales</taxon>
        <taxon>Lysobacteraceae</taxon>
        <taxon>Lysobacter</taxon>
    </lineage>
</organism>